<dbReference type="AlphaFoldDB" id="B4K3L0"/>
<proteinExistence type="predicted"/>
<dbReference type="OrthoDB" id="7850108at2759"/>
<evidence type="ECO:0000313" key="3">
    <source>
        <dbReference type="Proteomes" id="UP000001070"/>
    </source>
</evidence>
<sequence>MAALSCCLIALVREKSLQKLSNNRDGIHFQTHLPFGNARALTSVTLAKSVERNHTNQTSKATTDVAQENNLSNRSNDTAVTTLPAQTKSPPTQPGIIRKKRDTKFTLPFDFHTIHLPCDLDQSGRAEIIEYFPHQCIWVWNNRYVNEDFFRVYKTYQLEAFFFGQYHERLKRFELDPHTWDYSEVE</sequence>
<dbReference type="EMBL" id="CH923392">
    <property type="protein sequence ID" value="EDV90248.1"/>
    <property type="molecule type" value="Genomic_DNA"/>
</dbReference>
<dbReference type="Pfam" id="PF15989">
    <property type="entry name" value="DUF4768"/>
    <property type="match status" value="1"/>
</dbReference>
<organism evidence="3">
    <name type="scientific">Drosophila grimshawi</name>
    <name type="common">Hawaiian fruit fly</name>
    <name type="synonym">Idiomyia grimshawi</name>
    <dbReference type="NCBI Taxonomy" id="7222"/>
    <lineage>
        <taxon>Eukaryota</taxon>
        <taxon>Metazoa</taxon>
        <taxon>Ecdysozoa</taxon>
        <taxon>Arthropoda</taxon>
        <taxon>Hexapoda</taxon>
        <taxon>Insecta</taxon>
        <taxon>Pterygota</taxon>
        <taxon>Neoptera</taxon>
        <taxon>Endopterygota</taxon>
        <taxon>Diptera</taxon>
        <taxon>Brachycera</taxon>
        <taxon>Muscomorpha</taxon>
        <taxon>Ephydroidea</taxon>
        <taxon>Drosophilidae</taxon>
        <taxon>Drosophila</taxon>
        <taxon>Hawaiian Drosophila</taxon>
    </lineage>
</organism>
<gene>
    <name evidence="2" type="primary">Dgri\GH24409</name>
    <name evidence="2" type="ORF">Dgri_GH24409</name>
</gene>
<feature type="compositionally biased region" description="Polar residues" evidence="1">
    <location>
        <begin position="55"/>
        <end position="90"/>
    </location>
</feature>
<protein>
    <submittedName>
        <fullName evidence="2">GH24409</fullName>
    </submittedName>
</protein>
<dbReference type="eggNOG" id="KOG2499">
    <property type="taxonomic scope" value="Eukaryota"/>
</dbReference>
<name>B4K3L0_DROGR</name>
<dbReference type="InParanoid" id="B4K3L0"/>
<reference evidence="2 3" key="1">
    <citation type="journal article" date="2007" name="Nature">
        <title>Evolution of genes and genomes on the Drosophila phylogeny.</title>
        <authorList>
            <consortium name="Drosophila 12 Genomes Consortium"/>
            <person name="Clark A.G."/>
            <person name="Eisen M.B."/>
            <person name="Smith D.R."/>
            <person name="Bergman C.M."/>
            <person name="Oliver B."/>
            <person name="Markow T.A."/>
            <person name="Kaufman T.C."/>
            <person name="Kellis M."/>
            <person name="Gelbart W."/>
            <person name="Iyer V.N."/>
            <person name="Pollard D.A."/>
            <person name="Sackton T.B."/>
            <person name="Larracuente A.M."/>
            <person name="Singh N.D."/>
            <person name="Abad J.P."/>
            <person name="Abt D.N."/>
            <person name="Adryan B."/>
            <person name="Aguade M."/>
            <person name="Akashi H."/>
            <person name="Anderson W.W."/>
            <person name="Aquadro C.F."/>
            <person name="Ardell D.H."/>
            <person name="Arguello R."/>
            <person name="Artieri C.G."/>
            <person name="Barbash D.A."/>
            <person name="Barker D."/>
            <person name="Barsanti P."/>
            <person name="Batterham P."/>
            <person name="Batzoglou S."/>
            <person name="Begun D."/>
            <person name="Bhutkar A."/>
            <person name="Blanco E."/>
            <person name="Bosak S.A."/>
            <person name="Bradley R.K."/>
            <person name="Brand A.D."/>
            <person name="Brent M.R."/>
            <person name="Brooks A.N."/>
            <person name="Brown R.H."/>
            <person name="Butlin R.K."/>
            <person name="Caggese C."/>
            <person name="Calvi B.R."/>
            <person name="Bernardo de Carvalho A."/>
            <person name="Caspi A."/>
            <person name="Castrezana S."/>
            <person name="Celniker S.E."/>
            <person name="Chang J.L."/>
            <person name="Chapple C."/>
            <person name="Chatterji S."/>
            <person name="Chinwalla A."/>
            <person name="Civetta A."/>
            <person name="Clifton S.W."/>
            <person name="Comeron J.M."/>
            <person name="Costello J.C."/>
            <person name="Coyne J.A."/>
            <person name="Daub J."/>
            <person name="David R.G."/>
            <person name="Delcher A.L."/>
            <person name="Delehaunty K."/>
            <person name="Do C.B."/>
            <person name="Ebling H."/>
            <person name="Edwards K."/>
            <person name="Eickbush T."/>
            <person name="Evans J.D."/>
            <person name="Filipski A."/>
            <person name="Findeiss S."/>
            <person name="Freyhult E."/>
            <person name="Fulton L."/>
            <person name="Fulton R."/>
            <person name="Garcia A.C."/>
            <person name="Gardiner A."/>
            <person name="Garfield D.A."/>
            <person name="Garvin B.E."/>
            <person name="Gibson G."/>
            <person name="Gilbert D."/>
            <person name="Gnerre S."/>
            <person name="Godfrey J."/>
            <person name="Good R."/>
            <person name="Gotea V."/>
            <person name="Gravely B."/>
            <person name="Greenberg A.J."/>
            <person name="Griffiths-Jones S."/>
            <person name="Gross S."/>
            <person name="Guigo R."/>
            <person name="Gustafson E.A."/>
            <person name="Haerty W."/>
            <person name="Hahn M.W."/>
            <person name="Halligan D.L."/>
            <person name="Halpern A.L."/>
            <person name="Halter G.M."/>
            <person name="Han M.V."/>
            <person name="Heger A."/>
            <person name="Hillier L."/>
            <person name="Hinrichs A.S."/>
            <person name="Holmes I."/>
            <person name="Hoskins R.A."/>
            <person name="Hubisz M.J."/>
            <person name="Hultmark D."/>
            <person name="Huntley M.A."/>
            <person name="Jaffe D.B."/>
            <person name="Jagadeeshan S."/>
            <person name="Jeck W.R."/>
            <person name="Johnson J."/>
            <person name="Jones C.D."/>
            <person name="Jordan W.C."/>
            <person name="Karpen G.H."/>
            <person name="Kataoka E."/>
            <person name="Keightley P.D."/>
            <person name="Kheradpour P."/>
            <person name="Kirkness E.F."/>
            <person name="Koerich L.B."/>
            <person name="Kristiansen K."/>
            <person name="Kudrna D."/>
            <person name="Kulathinal R.J."/>
            <person name="Kumar S."/>
            <person name="Kwok R."/>
            <person name="Lander E."/>
            <person name="Langley C.H."/>
            <person name="Lapoint R."/>
            <person name="Lazzaro B.P."/>
            <person name="Lee S.J."/>
            <person name="Levesque L."/>
            <person name="Li R."/>
            <person name="Lin C.F."/>
            <person name="Lin M.F."/>
            <person name="Lindblad-Toh K."/>
            <person name="Llopart A."/>
            <person name="Long M."/>
            <person name="Low L."/>
            <person name="Lozovsky E."/>
            <person name="Lu J."/>
            <person name="Luo M."/>
            <person name="Machado C.A."/>
            <person name="Makalowski W."/>
            <person name="Marzo M."/>
            <person name="Matsuda M."/>
            <person name="Matzkin L."/>
            <person name="McAllister B."/>
            <person name="McBride C.S."/>
            <person name="McKernan B."/>
            <person name="McKernan K."/>
            <person name="Mendez-Lago M."/>
            <person name="Minx P."/>
            <person name="Mollenhauer M.U."/>
            <person name="Montooth K."/>
            <person name="Mount S.M."/>
            <person name="Mu X."/>
            <person name="Myers E."/>
            <person name="Negre B."/>
            <person name="Newfeld S."/>
            <person name="Nielsen R."/>
            <person name="Noor M.A."/>
            <person name="O'Grady P."/>
            <person name="Pachter L."/>
            <person name="Papaceit M."/>
            <person name="Parisi M.J."/>
            <person name="Parisi M."/>
            <person name="Parts L."/>
            <person name="Pedersen J.S."/>
            <person name="Pesole G."/>
            <person name="Phillippy A.M."/>
            <person name="Ponting C.P."/>
            <person name="Pop M."/>
            <person name="Porcelli D."/>
            <person name="Powell J.R."/>
            <person name="Prohaska S."/>
            <person name="Pruitt K."/>
            <person name="Puig M."/>
            <person name="Quesneville H."/>
            <person name="Ram K.R."/>
            <person name="Rand D."/>
            <person name="Rasmussen M.D."/>
            <person name="Reed L.K."/>
            <person name="Reenan R."/>
            <person name="Reily A."/>
            <person name="Remington K.A."/>
            <person name="Rieger T.T."/>
            <person name="Ritchie M.G."/>
            <person name="Robin C."/>
            <person name="Rogers Y.H."/>
            <person name="Rohde C."/>
            <person name="Rozas J."/>
            <person name="Rubenfield M.J."/>
            <person name="Ruiz A."/>
            <person name="Russo S."/>
            <person name="Salzberg S.L."/>
            <person name="Sanchez-Gracia A."/>
            <person name="Saranga D.J."/>
            <person name="Sato H."/>
            <person name="Schaeffer S.W."/>
            <person name="Schatz M.C."/>
            <person name="Schlenke T."/>
            <person name="Schwartz R."/>
            <person name="Segarra C."/>
            <person name="Singh R.S."/>
            <person name="Sirot L."/>
            <person name="Sirota M."/>
            <person name="Sisneros N.B."/>
            <person name="Smith C.D."/>
            <person name="Smith T.F."/>
            <person name="Spieth J."/>
            <person name="Stage D.E."/>
            <person name="Stark A."/>
            <person name="Stephan W."/>
            <person name="Strausberg R.L."/>
            <person name="Strempel S."/>
            <person name="Sturgill D."/>
            <person name="Sutton G."/>
            <person name="Sutton G.G."/>
            <person name="Tao W."/>
            <person name="Teichmann S."/>
            <person name="Tobari Y.N."/>
            <person name="Tomimura Y."/>
            <person name="Tsolas J.M."/>
            <person name="Valente V.L."/>
            <person name="Venter E."/>
            <person name="Venter J.C."/>
            <person name="Vicario S."/>
            <person name="Vieira F.G."/>
            <person name="Vilella A.J."/>
            <person name="Villasante A."/>
            <person name="Walenz B."/>
            <person name="Wang J."/>
            <person name="Wasserman M."/>
            <person name="Watts T."/>
            <person name="Wilson D."/>
            <person name="Wilson R.K."/>
            <person name="Wing R.A."/>
            <person name="Wolfner M.F."/>
            <person name="Wong A."/>
            <person name="Wong G.K."/>
            <person name="Wu C.I."/>
            <person name="Wu G."/>
            <person name="Yamamoto D."/>
            <person name="Yang H.P."/>
            <person name="Yang S.P."/>
            <person name="Yorke J.A."/>
            <person name="Yoshida K."/>
            <person name="Zdobnov E."/>
            <person name="Zhang P."/>
            <person name="Zhang Y."/>
            <person name="Zimin A.V."/>
            <person name="Baldwin J."/>
            <person name="Abdouelleil A."/>
            <person name="Abdulkadir J."/>
            <person name="Abebe A."/>
            <person name="Abera B."/>
            <person name="Abreu J."/>
            <person name="Acer S.C."/>
            <person name="Aftuck L."/>
            <person name="Alexander A."/>
            <person name="An P."/>
            <person name="Anderson E."/>
            <person name="Anderson S."/>
            <person name="Arachi H."/>
            <person name="Azer M."/>
            <person name="Bachantsang P."/>
            <person name="Barry A."/>
            <person name="Bayul T."/>
            <person name="Berlin A."/>
            <person name="Bessette D."/>
            <person name="Bloom T."/>
            <person name="Blye J."/>
            <person name="Boguslavskiy L."/>
            <person name="Bonnet C."/>
            <person name="Boukhgalter B."/>
            <person name="Bourzgui I."/>
            <person name="Brown A."/>
            <person name="Cahill P."/>
            <person name="Channer S."/>
            <person name="Cheshatsang Y."/>
            <person name="Chuda L."/>
            <person name="Citroen M."/>
            <person name="Collymore A."/>
            <person name="Cooke P."/>
            <person name="Costello M."/>
            <person name="D'Aco K."/>
            <person name="Daza R."/>
            <person name="De Haan G."/>
            <person name="DeGray S."/>
            <person name="DeMaso C."/>
            <person name="Dhargay N."/>
            <person name="Dooley K."/>
            <person name="Dooley E."/>
            <person name="Doricent M."/>
            <person name="Dorje P."/>
            <person name="Dorjee K."/>
            <person name="Dupes A."/>
            <person name="Elong R."/>
            <person name="Falk J."/>
            <person name="Farina A."/>
            <person name="Faro S."/>
            <person name="Ferguson D."/>
            <person name="Fisher S."/>
            <person name="Foley C.D."/>
            <person name="Franke A."/>
            <person name="Friedrich D."/>
            <person name="Gadbois L."/>
            <person name="Gearin G."/>
            <person name="Gearin C.R."/>
            <person name="Giannoukos G."/>
            <person name="Goode T."/>
            <person name="Graham J."/>
            <person name="Grandbois E."/>
            <person name="Grewal S."/>
            <person name="Gyaltsen K."/>
            <person name="Hafez N."/>
            <person name="Hagos B."/>
            <person name="Hall J."/>
            <person name="Henson C."/>
            <person name="Hollinger A."/>
            <person name="Honan T."/>
            <person name="Huard M.D."/>
            <person name="Hughes L."/>
            <person name="Hurhula B."/>
            <person name="Husby M.E."/>
            <person name="Kamat A."/>
            <person name="Kanga B."/>
            <person name="Kashin S."/>
            <person name="Khazanovich D."/>
            <person name="Kisner P."/>
            <person name="Lance K."/>
            <person name="Lara M."/>
            <person name="Lee W."/>
            <person name="Lennon N."/>
            <person name="Letendre F."/>
            <person name="LeVine R."/>
            <person name="Lipovsky A."/>
            <person name="Liu X."/>
            <person name="Liu J."/>
            <person name="Liu S."/>
            <person name="Lokyitsang T."/>
            <person name="Lokyitsang Y."/>
            <person name="Lubonja R."/>
            <person name="Lui A."/>
            <person name="MacDonald P."/>
            <person name="Magnisalis V."/>
            <person name="Maru K."/>
            <person name="Matthews C."/>
            <person name="McCusker W."/>
            <person name="McDonough S."/>
            <person name="Mehta T."/>
            <person name="Meldrim J."/>
            <person name="Meneus L."/>
            <person name="Mihai O."/>
            <person name="Mihalev A."/>
            <person name="Mihova T."/>
            <person name="Mittelman R."/>
            <person name="Mlenga V."/>
            <person name="Montmayeur A."/>
            <person name="Mulrain L."/>
            <person name="Navidi A."/>
            <person name="Naylor J."/>
            <person name="Negash T."/>
            <person name="Nguyen T."/>
            <person name="Nguyen N."/>
            <person name="Nicol R."/>
            <person name="Norbu C."/>
            <person name="Norbu N."/>
            <person name="Novod N."/>
            <person name="O'Neill B."/>
            <person name="Osman S."/>
            <person name="Markiewicz E."/>
            <person name="Oyono O.L."/>
            <person name="Patti C."/>
            <person name="Phunkhang P."/>
            <person name="Pierre F."/>
            <person name="Priest M."/>
            <person name="Raghuraman S."/>
            <person name="Rege F."/>
            <person name="Reyes R."/>
            <person name="Rise C."/>
            <person name="Rogov P."/>
            <person name="Ross K."/>
            <person name="Ryan E."/>
            <person name="Settipalli S."/>
            <person name="Shea T."/>
            <person name="Sherpa N."/>
            <person name="Shi L."/>
            <person name="Shih D."/>
            <person name="Sparrow T."/>
            <person name="Spaulding J."/>
            <person name="Stalker J."/>
            <person name="Stange-Thomann N."/>
            <person name="Stavropoulos S."/>
            <person name="Stone C."/>
            <person name="Strader C."/>
            <person name="Tesfaye S."/>
            <person name="Thomson T."/>
            <person name="Thoulutsang Y."/>
            <person name="Thoulutsang D."/>
            <person name="Topham K."/>
            <person name="Topping I."/>
            <person name="Tsamla T."/>
            <person name="Vassiliev H."/>
            <person name="Vo A."/>
            <person name="Wangchuk T."/>
            <person name="Wangdi T."/>
            <person name="Weiand M."/>
            <person name="Wilkinson J."/>
            <person name="Wilson A."/>
            <person name="Yadav S."/>
            <person name="Young G."/>
            <person name="Yu Q."/>
            <person name="Zembek L."/>
            <person name="Zhong D."/>
            <person name="Zimmer A."/>
            <person name="Zwirko Z."/>
            <person name="Jaffe D.B."/>
            <person name="Alvarez P."/>
            <person name="Brockman W."/>
            <person name="Butler J."/>
            <person name="Chin C."/>
            <person name="Gnerre S."/>
            <person name="Grabherr M."/>
            <person name="Kleber M."/>
            <person name="Mauceli E."/>
            <person name="MacCallum I."/>
        </authorList>
    </citation>
    <scope>NUCLEOTIDE SEQUENCE [LARGE SCALE GENOMIC DNA]</scope>
    <source>
        <strain evidence="3">Tucson 15287-2541.00</strain>
    </source>
</reference>
<evidence type="ECO:0000256" key="1">
    <source>
        <dbReference type="SAM" id="MobiDB-lite"/>
    </source>
</evidence>
<dbReference type="PhylomeDB" id="B4K3L0"/>
<keyword evidence="3" id="KW-1185">Reference proteome</keyword>
<feature type="region of interest" description="Disordered" evidence="1">
    <location>
        <begin position="51"/>
        <end position="95"/>
    </location>
</feature>
<evidence type="ECO:0000313" key="2">
    <source>
        <dbReference type="EMBL" id="EDV90248.1"/>
    </source>
</evidence>
<dbReference type="InterPro" id="IPR031931">
    <property type="entry name" value="DUF4768"/>
</dbReference>
<accession>B4K3L0</accession>
<dbReference type="Proteomes" id="UP000001070">
    <property type="component" value="Unassembled WGS sequence"/>
</dbReference>
<dbReference type="HOGENOM" id="CLU_118259_0_0_1"/>